<evidence type="ECO:0000313" key="2">
    <source>
        <dbReference type="Proteomes" id="UP001497382"/>
    </source>
</evidence>
<dbReference type="Proteomes" id="UP001497382">
    <property type="component" value="Unassembled WGS sequence"/>
</dbReference>
<reference evidence="1 2" key="1">
    <citation type="submission" date="2024-04" db="EMBL/GenBank/DDBJ databases">
        <authorList>
            <person name="Rising A."/>
            <person name="Reimegard J."/>
            <person name="Sonavane S."/>
            <person name="Akerstrom W."/>
            <person name="Nylinder S."/>
            <person name="Hedman E."/>
            <person name="Kallberg Y."/>
        </authorList>
    </citation>
    <scope>NUCLEOTIDE SEQUENCE [LARGE SCALE GENOMIC DNA]</scope>
</reference>
<dbReference type="EMBL" id="CAXIEN010000057">
    <property type="protein sequence ID" value="CAL1271835.1"/>
    <property type="molecule type" value="Genomic_DNA"/>
</dbReference>
<sequence length="95" mass="11184">MITFCIIKLLNFVKLSYFLKTDSLYKLLIDEGDCMILCNIYILCNVFNILDINPFVQNNEQFSMVHYNRDVLLKPKGVVKSSRDIFVFVSRYFPS</sequence>
<comment type="caution">
    <text evidence="1">The sequence shown here is derived from an EMBL/GenBank/DDBJ whole genome shotgun (WGS) entry which is preliminary data.</text>
</comment>
<keyword evidence="2" id="KW-1185">Reference proteome</keyword>
<proteinExistence type="predicted"/>
<name>A0AAV1ZNK2_9ARAC</name>
<accession>A0AAV1ZNK2</accession>
<protein>
    <submittedName>
        <fullName evidence="1">Uncharacterized protein</fullName>
    </submittedName>
</protein>
<evidence type="ECO:0000313" key="1">
    <source>
        <dbReference type="EMBL" id="CAL1271835.1"/>
    </source>
</evidence>
<organism evidence="1 2">
    <name type="scientific">Larinioides sclopetarius</name>
    <dbReference type="NCBI Taxonomy" id="280406"/>
    <lineage>
        <taxon>Eukaryota</taxon>
        <taxon>Metazoa</taxon>
        <taxon>Ecdysozoa</taxon>
        <taxon>Arthropoda</taxon>
        <taxon>Chelicerata</taxon>
        <taxon>Arachnida</taxon>
        <taxon>Araneae</taxon>
        <taxon>Araneomorphae</taxon>
        <taxon>Entelegynae</taxon>
        <taxon>Araneoidea</taxon>
        <taxon>Araneidae</taxon>
        <taxon>Larinioides</taxon>
    </lineage>
</organism>
<gene>
    <name evidence="1" type="ORF">LARSCL_LOCUS6050</name>
</gene>
<dbReference type="AlphaFoldDB" id="A0AAV1ZNK2"/>